<dbReference type="CDD" id="cd06420">
    <property type="entry name" value="GT2_Chondriotin_Pol_N"/>
    <property type="match status" value="1"/>
</dbReference>
<name>A0A3L9YD02_9FLAO</name>
<dbReference type="InterPro" id="IPR027791">
    <property type="entry name" value="Galactosyl_T_C"/>
</dbReference>
<dbReference type="Pfam" id="PF02709">
    <property type="entry name" value="Glyco_transf_7C"/>
    <property type="match status" value="1"/>
</dbReference>
<gene>
    <name evidence="4" type="ORF">BXY75_1939</name>
</gene>
<dbReference type="InterPro" id="IPR029044">
    <property type="entry name" value="Nucleotide-diphossugar_trans"/>
</dbReference>
<evidence type="ECO:0000259" key="3">
    <source>
        <dbReference type="Pfam" id="PF02709"/>
    </source>
</evidence>
<dbReference type="Pfam" id="PF00535">
    <property type="entry name" value="Glycos_transf_2"/>
    <property type="match status" value="1"/>
</dbReference>
<feature type="domain" description="Galactosyltransferase C-terminal" evidence="3">
    <location>
        <begin position="184"/>
        <end position="228"/>
    </location>
</feature>
<dbReference type="PANTHER" id="PTHR43685">
    <property type="entry name" value="GLYCOSYLTRANSFERASE"/>
    <property type="match status" value="1"/>
</dbReference>
<protein>
    <submittedName>
        <fullName evidence="4">Galactosyltransferase-like protein</fullName>
    </submittedName>
</protein>
<evidence type="ECO:0000313" key="5">
    <source>
        <dbReference type="Proteomes" id="UP000271339"/>
    </source>
</evidence>
<dbReference type="Proteomes" id="UP000271339">
    <property type="component" value="Unassembled WGS sequence"/>
</dbReference>
<dbReference type="AlphaFoldDB" id="A0A3L9YD02"/>
<dbReference type="PANTHER" id="PTHR43685:SF3">
    <property type="entry name" value="SLR2126 PROTEIN"/>
    <property type="match status" value="1"/>
</dbReference>
<sequence>MKIDTSIIISTYNSPTWLEKVLYGYNNQTYRMFEVVIADDGSTSETAELLARLQKEVFFPIVHVWHEDDGFQKTKILNQAILKCEAPYIIMTDGDCVPRKDFVEVHVKYRVEGSFLSGGYFKLPMNISEDITKEDIYTERCFDVKWLKKKGLKSSFKNSKLTSGPLKAGILNAVTPTTATWNGHNSSGWKSDILAVNGFDERMQYGGEDRELGERMMNNQIKAIQVRYSAITVHLDHPRGYVKEEMLFKNREIRDKVKLEKMVWTDYGIV</sequence>
<keyword evidence="1 4" id="KW-0808">Transferase</keyword>
<evidence type="ECO:0000259" key="2">
    <source>
        <dbReference type="Pfam" id="PF00535"/>
    </source>
</evidence>
<dbReference type="EMBL" id="REFC01000013">
    <property type="protein sequence ID" value="RMA58566.1"/>
    <property type="molecule type" value="Genomic_DNA"/>
</dbReference>
<dbReference type="GO" id="GO:0016757">
    <property type="term" value="F:glycosyltransferase activity"/>
    <property type="evidence" value="ECO:0007669"/>
    <property type="project" value="UniProtKB-KW"/>
</dbReference>
<dbReference type="InterPro" id="IPR050834">
    <property type="entry name" value="Glycosyltransf_2"/>
</dbReference>
<dbReference type="SUPFAM" id="SSF53448">
    <property type="entry name" value="Nucleotide-diphospho-sugar transferases"/>
    <property type="match status" value="1"/>
</dbReference>
<dbReference type="RefSeq" id="WP_121907515.1">
    <property type="nucleotide sequence ID" value="NZ_REFC01000013.1"/>
</dbReference>
<evidence type="ECO:0000313" key="4">
    <source>
        <dbReference type="EMBL" id="RMA58566.1"/>
    </source>
</evidence>
<organism evidence="4 5">
    <name type="scientific">Ulvibacter antarcticus</name>
    <dbReference type="NCBI Taxonomy" id="442714"/>
    <lineage>
        <taxon>Bacteria</taxon>
        <taxon>Pseudomonadati</taxon>
        <taxon>Bacteroidota</taxon>
        <taxon>Flavobacteriia</taxon>
        <taxon>Flavobacteriales</taxon>
        <taxon>Flavobacteriaceae</taxon>
        <taxon>Ulvibacter</taxon>
    </lineage>
</organism>
<keyword evidence="4" id="KW-0328">Glycosyltransferase</keyword>
<reference evidence="4 5" key="1">
    <citation type="submission" date="2018-10" db="EMBL/GenBank/DDBJ databases">
        <title>Genomic Encyclopedia of Archaeal and Bacterial Type Strains, Phase II (KMG-II): from individual species to whole genera.</title>
        <authorList>
            <person name="Goeker M."/>
        </authorList>
    </citation>
    <scope>NUCLEOTIDE SEQUENCE [LARGE SCALE GENOMIC DNA]</scope>
    <source>
        <strain evidence="4 5">DSM 23424</strain>
    </source>
</reference>
<accession>A0A3L9YD02</accession>
<evidence type="ECO:0000256" key="1">
    <source>
        <dbReference type="ARBA" id="ARBA00022679"/>
    </source>
</evidence>
<dbReference type="Gene3D" id="3.90.550.10">
    <property type="entry name" value="Spore Coat Polysaccharide Biosynthesis Protein SpsA, Chain A"/>
    <property type="match status" value="1"/>
</dbReference>
<keyword evidence="5" id="KW-1185">Reference proteome</keyword>
<feature type="domain" description="Glycosyltransferase 2-like" evidence="2">
    <location>
        <begin position="6"/>
        <end position="109"/>
    </location>
</feature>
<dbReference type="InterPro" id="IPR001173">
    <property type="entry name" value="Glyco_trans_2-like"/>
</dbReference>
<proteinExistence type="predicted"/>
<dbReference type="OrthoDB" id="9801954at2"/>
<comment type="caution">
    <text evidence="4">The sequence shown here is derived from an EMBL/GenBank/DDBJ whole genome shotgun (WGS) entry which is preliminary data.</text>
</comment>